<dbReference type="PANTHER" id="PTHR23522">
    <property type="entry name" value="BLL5896 PROTEIN"/>
    <property type="match status" value="1"/>
</dbReference>
<organism evidence="10 11">
    <name type="scientific">Paenibacillus contaminans</name>
    <dbReference type="NCBI Taxonomy" id="450362"/>
    <lineage>
        <taxon>Bacteria</taxon>
        <taxon>Bacillati</taxon>
        <taxon>Bacillota</taxon>
        <taxon>Bacilli</taxon>
        <taxon>Bacillales</taxon>
        <taxon>Paenibacillaceae</taxon>
        <taxon>Paenibacillus</taxon>
    </lineage>
</organism>
<feature type="transmembrane region" description="Helical" evidence="8">
    <location>
        <begin position="282"/>
        <end position="300"/>
    </location>
</feature>
<dbReference type="InterPro" id="IPR024989">
    <property type="entry name" value="MFS_assoc_dom"/>
</dbReference>
<comment type="caution">
    <text evidence="10">The sequence shown here is derived from an EMBL/GenBank/DDBJ whole genome shotgun (WGS) entry which is preliminary data.</text>
</comment>
<dbReference type="GO" id="GO:0015528">
    <property type="term" value="F:lactose:proton symporter activity"/>
    <property type="evidence" value="ECO:0007669"/>
    <property type="project" value="TreeGrafter"/>
</dbReference>
<comment type="subcellular location">
    <subcellularLocation>
        <location evidence="1">Cell inner membrane</location>
        <topology evidence="1">Multi-pass membrane protein</topology>
    </subcellularLocation>
</comment>
<evidence type="ECO:0000256" key="8">
    <source>
        <dbReference type="SAM" id="Phobius"/>
    </source>
</evidence>
<evidence type="ECO:0000256" key="7">
    <source>
        <dbReference type="ARBA" id="ARBA00023136"/>
    </source>
</evidence>
<feature type="transmembrane region" description="Helical" evidence="8">
    <location>
        <begin position="341"/>
        <end position="360"/>
    </location>
</feature>
<keyword evidence="3" id="KW-1003">Cell membrane</keyword>
<evidence type="ECO:0000313" key="11">
    <source>
        <dbReference type="Proteomes" id="UP000250369"/>
    </source>
</evidence>
<keyword evidence="5 8" id="KW-0812">Transmembrane</keyword>
<sequence>MQLPNERPADGTTRFFGFKQETRVKMFTFSFYTTLAIIVSFLPSYFASLGYSKVQIGLIYSFGPLVGIIANLTWGILSDKLQTIKKTIAAVLIGQLLMALMLFQTSAYPFVLAIMIGFYFFQSPLSGLNDSQLLLTVKETGKSYASFRVWGSLGFALAAVLFGRVIETQGEGAVGPLVLVTLAVSLLLCLTLRDLRKGSQASVSFKNAYGIIMKRPFVIFLLFVLLLSFAARTNDFFLSLHLHELGADPVLIGAAWMASALSEIPMFYLLSRYGHKFRELPLLAIAAFAYALRFFLVSMLDDPVLVLATQLLHSVSYGIFLVTAMRYMLTLIPDEYRATGQALFNVTWGGVSGLLTGAFGGTLFEVWGGQTLFRFAAFSALLACAGFFAVSLKNRES</sequence>
<feature type="transmembrane region" description="Helical" evidence="8">
    <location>
        <begin position="212"/>
        <end position="231"/>
    </location>
</feature>
<dbReference type="OrthoDB" id="1650886at2"/>
<feature type="transmembrane region" description="Helical" evidence="8">
    <location>
        <begin position="306"/>
        <end position="329"/>
    </location>
</feature>
<gene>
    <name evidence="10" type="ORF">DQG23_41190</name>
</gene>
<feature type="transmembrane region" description="Helical" evidence="8">
    <location>
        <begin position="372"/>
        <end position="392"/>
    </location>
</feature>
<evidence type="ECO:0000256" key="2">
    <source>
        <dbReference type="ARBA" id="ARBA00022448"/>
    </source>
</evidence>
<feature type="transmembrane region" description="Helical" evidence="8">
    <location>
        <begin position="251"/>
        <end position="270"/>
    </location>
</feature>
<keyword evidence="6 8" id="KW-1133">Transmembrane helix</keyword>
<evidence type="ECO:0000313" key="10">
    <source>
        <dbReference type="EMBL" id="RAV08330.1"/>
    </source>
</evidence>
<evidence type="ECO:0000256" key="1">
    <source>
        <dbReference type="ARBA" id="ARBA00004429"/>
    </source>
</evidence>
<keyword evidence="2" id="KW-0813">Transport</keyword>
<protein>
    <submittedName>
        <fullName evidence="10">MFS transporter</fullName>
    </submittedName>
</protein>
<dbReference type="Gene3D" id="1.20.1250.20">
    <property type="entry name" value="MFS general substrate transporter like domains"/>
    <property type="match status" value="2"/>
</dbReference>
<dbReference type="GO" id="GO:0030395">
    <property type="term" value="F:lactose binding"/>
    <property type="evidence" value="ECO:0007669"/>
    <property type="project" value="TreeGrafter"/>
</dbReference>
<feature type="transmembrane region" description="Helical" evidence="8">
    <location>
        <begin position="26"/>
        <end position="46"/>
    </location>
</feature>
<feature type="transmembrane region" description="Helical" evidence="8">
    <location>
        <begin position="149"/>
        <end position="166"/>
    </location>
</feature>
<feature type="transmembrane region" description="Helical" evidence="8">
    <location>
        <begin position="58"/>
        <end position="76"/>
    </location>
</feature>
<feature type="domain" description="Major facilitator superfamily associated" evidence="9">
    <location>
        <begin position="23"/>
        <end position="375"/>
    </location>
</feature>
<dbReference type="RefSeq" id="WP_113036866.1">
    <property type="nucleotide sequence ID" value="NZ_QMFB01000060.1"/>
</dbReference>
<dbReference type="PANTHER" id="PTHR23522:SF10">
    <property type="entry name" value="3-PHENYLPROPIONIC ACID TRANSPORTER-RELATED"/>
    <property type="match status" value="1"/>
</dbReference>
<dbReference type="InterPro" id="IPR026032">
    <property type="entry name" value="HcaT-like"/>
</dbReference>
<dbReference type="AlphaFoldDB" id="A0A329LM63"/>
<evidence type="ECO:0000256" key="3">
    <source>
        <dbReference type="ARBA" id="ARBA00022475"/>
    </source>
</evidence>
<evidence type="ECO:0000259" key="9">
    <source>
        <dbReference type="Pfam" id="PF12832"/>
    </source>
</evidence>
<evidence type="ECO:0000256" key="5">
    <source>
        <dbReference type="ARBA" id="ARBA00022692"/>
    </source>
</evidence>
<dbReference type="SUPFAM" id="SSF103473">
    <property type="entry name" value="MFS general substrate transporter"/>
    <property type="match status" value="1"/>
</dbReference>
<dbReference type="PIRSF" id="PIRSF004925">
    <property type="entry name" value="HcaT"/>
    <property type="match status" value="1"/>
</dbReference>
<dbReference type="EMBL" id="QMFB01000060">
    <property type="protein sequence ID" value="RAV08330.1"/>
    <property type="molecule type" value="Genomic_DNA"/>
</dbReference>
<evidence type="ECO:0000256" key="6">
    <source>
        <dbReference type="ARBA" id="ARBA00022989"/>
    </source>
</evidence>
<dbReference type="Proteomes" id="UP000250369">
    <property type="component" value="Unassembled WGS sequence"/>
</dbReference>
<evidence type="ECO:0000256" key="4">
    <source>
        <dbReference type="ARBA" id="ARBA00022519"/>
    </source>
</evidence>
<dbReference type="Pfam" id="PF12832">
    <property type="entry name" value="MFS_1_like"/>
    <property type="match status" value="1"/>
</dbReference>
<reference evidence="10 11" key="1">
    <citation type="journal article" date="2009" name="Int. J. Syst. Evol. Microbiol.">
        <title>Paenibacillus contaminans sp. nov., isolated from a contaminated laboratory plate.</title>
        <authorList>
            <person name="Chou J.H."/>
            <person name="Lee J.H."/>
            <person name="Lin M.C."/>
            <person name="Chang P.S."/>
            <person name="Arun A.B."/>
            <person name="Young C.C."/>
            <person name="Chen W.M."/>
        </authorList>
    </citation>
    <scope>NUCLEOTIDE SEQUENCE [LARGE SCALE GENOMIC DNA]</scope>
    <source>
        <strain evidence="10 11">CKOBP-6</strain>
    </source>
</reference>
<name>A0A329LM63_9BACL</name>
<accession>A0A329LM63</accession>
<keyword evidence="7 8" id="KW-0472">Membrane</keyword>
<dbReference type="GO" id="GO:0005886">
    <property type="term" value="C:plasma membrane"/>
    <property type="evidence" value="ECO:0007669"/>
    <property type="project" value="UniProtKB-SubCell"/>
</dbReference>
<feature type="transmembrane region" description="Helical" evidence="8">
    <location>
        <begin position="172"/>
        <end position="192"/>
    </location>
</feature>
<keyword evidence="4" id="KW-0997">Cell inner membrane</keyword>
<dbReference type="InterPro" id="IPR036259">
    <property type="entry name" value="MFS_trans_sf"/>
</dbReference>
<proteinExistence type="predicted"/>
<keyword evidence="11" id="KW-1185">Reference proteome</keyword>